<evidence type="ECO:0000256" key="3">
    <source>
        <dbReference type="ARBA" id="ARBA00022801"/>
    </source>
</evidence>
<proteinExistence type="predicted"/>
<keyword evidence="7" id="KW-0411">Iron-sulfur</keyword>
<dbReference type="GO" id="GO:0005524">
    <property type="term" value="F:ATP binding"/>
    <property type="evidence" value="ECO:0007669"/>
    <property type="project" value="UniProtKB-KW"/>
</dbReference>
<dbReference type="SMART" id="SM00488">
    <property type="entry name" value="DEXDc2"/>
    <property type="match status" value="1"/>
</dbReference>
<sequence length="1495" mass="161079">MNSVQTLPPGSCALSPQRPLSRPSGSGPVGSGQMEFQGGREMLIEVPQAMFRERIVEVPTVCTREVVRAVPKVEVHDIIKEVPKIEYQVIERIVEVPEVHYVERIVEVPEIRTQEVVKQVPKIEVQEIIREVPRIEVQIQERIVEVPQVCRVEKVVEVPQVHVQEVVRQVPMVQMQEVITEIPVVEVRTVERLVEVPQVAYVEKFVEVPQVKIQEVVRAVPKIEIHEVIREVPKIQMEYRERIVEIPQVHFQERLVEVPRIEIQEIIKTVAKVDIQVVDKFVEVPQVQYVEKIVEVPRVQVQEIIHHVPKIATQFVEKFVDVPQVQYVDRFVEEEAALCRLADGPDSLRRLGTPPAVGGAGQRRALDGGGQTEIVAAASGGGSSGPDSRTVVERLRDSLDAMARRECLRPQELLPLQSAGMSPGRRNRQVTRPEATETFSLSADGLGSAAPVPSSWLQGSPCALESSRCVATLQLGLDTLQFPFPPMHPQVALAERAVHACETGGIALLQSPTGTGKSVALLCAALAWQRRCFAERGAAPQILYGVRTHAQLSQVVGELRKTPYRPRMAVIGSRDSMCINEDVKANARLQQMPLNLACRQAARRAVAGSKGVGRGSGSGGEQASGCACHAYTNLGTARHSRRVFENCARAGQLWDVEDLTTLSRTSAQDGGCPYYTSHIVAGSAEIVFCPHNYLLDPSVSQCRSHHRERWSLQGRIVIIDEAHNLEQCCRDSGSLEVTLQDLRHLTRALRALPLRHPRLRFHVGGSSSSSNRAGGSARTGDGSGNGDAQRHLSCAKAAEELERLPLALAALLEAKFGDLIPRSGGVDREGPTAKGTWGLPGHPATSDFLRLAGLAEHGLLSRRMEDLSLEVTDRLLQVQLSSEASAVGSAAAAAASDAEDAALLAVLDRLRELLFKLRLAARHSESYVIRCQAEGSAAQGAEASHGRGGISLSVWLMSPGVLFEVFAAQAHAVLLASGTLAPLGALGAELSASHALATRALPEGALEAPHVVQPGQVLATVLSNFLGSGLPAVGTFGSWSSQAFLEDLGDTLVTLLGCMPGGVLCFLPSYAAIDAAVAAWKRQEASSASIWSRLQGIKGALVVEPRVQGRGGLVEACKTFSNAARSPSGAFCLAVYRGKMSEGLDFADDLCRGVVCVGVPYPQAKDPVVIAKKQWNDARHAGAATSGLSGEQWYELQAYRAVNQALGRCIRHCHDYGALVLLDARWASRGSRARSLRRHVARWLQPYLEEWPPSHLAPVGVGRSGGGISGSGGSRSSASSGGSHPFVQRLQRHFREATAVAAARCSGGADNVTTGTASAAEAGTIVFQQSRLQQPQQQQQQQQQPPSILTAWSVIPAVTDTVPIAETAASETIVVVTSTMTRATVGSPRQACLTQLRANPQIAHSTSASAFLPVFGPAARARPGFVPTPLNVALKPKLGWPDERTLQMRESAKEASDEFATKRCCTAPVGLGQKRPLRSPDTVLAKRPNSPAVPS</sequence>
<evidence type="ECO:0000256" key="4">
    <source>
        <dbReference type="ARBA" id="ARBA00022806"/>
    </source>
</evidence>
<protein>
    <recommendedName>
        <fullName evidence="10">Helicase ATP-binding domain-containing protein</fullName>
    </recommendedName>
</protein>
<dbReference type="InterPro" id="IPR006555">
    <property type="entry name" value="ATP-dep_Helicase_C"/>
</dbReference>
<dbReference type="OrthoDB" id="19182at2759"/>
<keyword evidence="2" id="KW-0547">Nucleotide-binding</keyword>
<dbReference type="Gene3D" id="3.40.50.300">
    <property type="entry name" value="P-loop containing nucleotide triphosphate hydrolases"/>
    <property type="match status" value="2"/>
</dbReference>
<dbReference type="PANTHER" id="PTHR11472">
    <property type="entry name" value="DNA REPAIR DEAD HELICASE RAD3/XP-D SUBFAMILY MEMBER"/>
    <property type="match status" value="1"/>
</dbReference>
<feature type="compositionally biased region" description="Low complexity" evidence="9">
    <location>
        <begin position="14"/>
        <end position="26"/>
    </location>
</feature>
<dbReference type="Pfam" id="PF06733">
    <property type="entry name" value="DEAD_2"/>
    <property type="match status" value="1"/>
</dbReference>
<dbReference type="GO" id="GO:0003678">
    <property type="term" value="F:DNA helicase activity"/>
    <property type="evidence" value="ECO:0007669"/>
    <property type="project" value="InterPro"/>
</dbReference>
<comment type="caution">
    <text evidence="11">The sequence shown here is derived from an EMBL/GenBank/DDBJ whole genome shotgun (WGS) entry which is preliminary data.</text>
</comment>
<feature type="compositionally biased region" description="Low complexity" evidence="9">
    <location>
        <begin position="1274"/>
        <end position="1283"/>
    </location>
</feature>
<keyword evidence="4" id="KW-0347">Helicase</keyword>
<dbReference type="PROSITE" id="PS51193">
    <property type="entry name" value="HELICASE_ATP_BIND_2"/>
    <property type="match status" value="1"/>
</dbReference>
<reference evidence="11" key="1">
    <citation type="submission" date="2021-02" db="EMBL/GenBank/DDBJ databases">
        <authorList>
            <person name="Dougan E. K."/>
            <person name="Rhodes N."/>
            <person name="Thang M."/>
            <person name="Chan C."/>
        </authorList>
    </citation>
    <scope>NUCLEOTIDE SEQUENCE</scope>
</reference>
<dbReference type="GO" id="GO:0016818">
    <property type="term" value="F:hydrolase activity, acting on acid anhydrides, in phosphorus-containing anhydrides"/>
    <property type="evidence" value="ECO:0007669"/>
    <property type="project" value="InterPro"/>
</dbReference>
<keyword evidence="8" id="KW-0413">Isomerase</keyword>
<dbReference type="GO" id="GO:0046872">
    <property type="term" value="F:metal ion binding"/>
    <property type="evidence" value="ECO:0007669"/>
    <property type="project" value="UniProtKB-KW"/>
</dbReference>
<dbReference type="Pfam" id="PF13307">
    <property type="entry name" value="Helicase_C_2"/>
    <property type="match status" value="1"/>
</dbReference>
<evidence type="ECO:0000313" key="11">
    <source>
        <dbReference type="EMBL" id="CAE8582849.1"/>
    </source>
</evidence>
<dbReference type="InterPro" id="IPR006554">
    <property type="entry name" value="Helicase-like_DEXD_c2"/>
</dbReference>
<keyword evidence="12" id="KW-1185">Reference proteome</keyword>
<evidence type="ECO:0000256" key="8">
    <source>
        <dbReference type="ARBA" id="ARBA00023235"/>
    </source>
</evidence>
<evidence type="ECO:0000256" key="1">
    <source>
        <dbReference type="ARBA" id="ARBA00022723"/>
    </source>
</evidence>
<dbReference type="Pfam" id="PF12314">
    <property type="entry name" value="IMCp"/>
    <property type="match status" value="3"/>
</dbReference>
<evidence type="ECO:0000256" key="9">
    <source>
        <dbReference type="SAM" id="MobiDB-lite"/>
    </source>
</evidence>
<organism evidence="11 12">
    <name type="scientific">Polarella glacialis</name>
    <name type="common">Dinoflagellate</name>
    <dbReference type="NCBI Taxonomy" id="89957"/>
    <lineage>
        <taxon>Eukaryota</taxon>
        <taxon>Sar</taxon>
        <taxon>Alveolata</taxon>
        <taxon>Dinophyceae</taxon>
        <taxon>Suessiales</taxon>
        <taxon>Suessiaceae</taxon>
        <taxon>Polarella</taxon>
    </lineage>
</organism>
<dbReference type="SMART" id="SM00491">
    <property type="entry name" value="HELICc2"/>
    <property type="match status" value="1"/>
</dbReference>
<dbReference type="InterPro" id="IPR027417">
    <property type="entry name" value="P-loop_NTPase"/>
</dbReference>
<keyword evidence="1" id="KW-0479">Metal-binding</keyword>
<dbReference type="GO" id="GO:0003677">
    <property type="term" value="F:DNA binding"/>
    <property type="evidence" value="ECO:0007669"/>
    <property type="project" value="InterPro"/>
</dbReference>
<dbReference type="InterPro" id="IPR014013">
    <property type="entry name" value="Helic_SF1/SF2_ATP-bd_DinG/Rad3"/>
</dbReference>
<evidence type="ECO:0000256" key="6">
    <source>
        <dbReference type="ARBA" id="ARBA00023004"/>
    </source>
</evidence>
<dbReference type="InterPro" id="IPR022086">
    <property type="entry name" value="IMCp"/>
</dbReference>
<dbReference type="EMBL" id="CAJNNV010000512">
    <property type="protein sequence ID" value="CAE8582849.1"/>
    <property type="molecule type" value="Genomic_DNA"/>
</dbReference>
<dbReference type="PANTHER" id="PTHR11472:SF47">
    <property type="entry name" value="FANCONI ANEMIA GROUP J PROTEIN"/>
    <property type="match status" value="1"/>
</dbReference>
<keyword evidence="6" id="KW-0408">Iron</keyword>
<keyword evidence="3" id="KW-0378">Hydrolase</keyword>
<feature type="domain" description="Helicase ATP-binding" evidence="10">
    <location>
        <begin position="476"/>
        <end position="771"/>
    </location>
</feature>
<dbReference type="Proteomes" id="UP000654075">
    <property type="component" value="Unassembled WGS sequence"/>
</dbReference>
<feature type="region of interest" description="Disordered" evidence="9">
    <location>
        <begin position="1260"/>
        <end position="1285"/>
    </location>
</feature>
<evidence type="ECO:0000259" key="10">
    <source>
        <dbReference type="PROSITE" id="PS51193"/>
    </source>
</evidence>
<gene>
    <name evidence="11" type="ORF">PGLA1383_LOCUS1838</name>
</gene>
<feature type="region of interest" description="Disordered" evidence="9">
    <location>
        <begin position="1"/>
        <end position="34"/>
    </location>
</feature>
<dbReference type="GO" id="GO:0006289">
    <property type="term" value="P:nucleotide-excision repair"/>
    <property type="evidence" value="ECO:0007669"/>
    <property type="project" value="TreeGrafter"/>
</dbReference>
<feature type="compositionally biased region" description="Gly residues" evidence="9">
    <location>
        <begin position="1262"/>
        <end position="1273"/>
    </location>
</feature>
<evidence type="ECO:0000313" key="12">
    <source>
        <dbReference type="Proteomes" id="UP000654075"/>
    </source>
</evidence>
<dbReference type="SUPFAM" id="SSF52540">
    <property type="entry name" value="P-loop containing nucleoside triphosphate hydrolases"/>
    <property type="match status" value="2"/>
</dbReference>
<evidence type="ECO:0000256" key="5">
    <source>
        <dbReference type="ARBA" id="ARBA00022840"/>
    </source>
</evidence>
<dbReference type="InterPro" id="IPR010614">
    <property type="entry name" value="RAD3-like_helicase_DEAD"/>
</dbReference>
<accession>A0A813DB55</accession>
<feature type="region of interest" description="Disordered" evidence="9">
    <location>
        <begin position="1470"/>
        <end position="1495"/>
    </location>
</feature>
<keyword evidence="5" id="KW-0067">ATP-binding</keyword>
<dbReference type="GO" id="GO:1990918">
    <property type="term" value="P:double-strand break repair involved in meiotic recombination"/>
    <property type="evidence" value="ECO:0007669"/>
    <property type="project" value="TreeGrafter"/>
</dbReference>
<name>A0A813DB55_POLGL</name>
<dbReference type="InterPro" id="IPR045028">
    <property type="entry name" value="DinG/Rad3-like"/>
</dbReference>
<feature type="region of interest" description="Disordered" evidence="9">
    <location>
        <begin position="762"/>
        <end position="790"/>
    </location>
</feature>
<feature type="compositionally biased region" description="Low complexity" evidence="9">
    <location>
        <begin position="764"/>
        <end position="778"/>
    </location>
</feature>
<dbReference type="GO" id="GO:0005634">
    <property type="term" value="C:nucleus"/>
    <property type="evidence" value="ECO:0007669"/>
    <property type="project" value="TreeGrafter"/>
</dbReference>
<evidence type="ECO:0000256" key="2">
    <source>
        <dbReference type="ARBA" id="ARBA00022741"/>
    </source>
</evidence>
<evidence type="ECO:0000256" key="7">
    <source>
        <dbReference type="ARBA" id="ARBA00023014"/>
    </source>
</evidence>
<dbReference type="GO" id="GO:0051536">
    <property type="term" value="F:iron-sulfur cluster binding"/>
    <property type="evidence" value="ECO:0007669"/>
    <property type="project" value="UniProtKB-KW"/>
</dbReference>